<keyword evidence="3" id="KW-1185">Reference proteome</keyword>
<reference evidence="3" key="1">
    <citation type="journal article" date="2019" name="Int. J. Syst. Evol. Microbiol.">
        <title>The Global Catalogue of Microorganisms (GCM) 10K type strain sequencing project: providing services to taxonomists for standard genome sequencing and annotation.</title>
        <authorList>
            <consortium name="The Broad Institute Genomics Platform"/>
            <consortium name="The Broad Institute Genome Sequencing Center for Infectious Disease"/>
            <person name="Wu L."/>
            <person name="Ma J."/>
        </authorList>
    </citation>
    <scope>NUCLEOTIDE SEQUENCE [LARGE SCALE GENOMIC DNA]</scope>
    <source>
        <strain evidence="3">DFY41</strain>
    </source>
</reference>
<dbReference type="InterPro" id="IPR016181">
    <property type="entry name" value="Acyl_CoA_acyltransferase"/>
</dbReference>
<organism evidence="2 3">
    <name type="scientific">Nocardioides taihuensis</name>
    <dbReference type="NCBI Taxonomy" id="1835606"/>
    <lineage>
        <taxon>Bacteria</taxon>
        <taxon>Bacillati</taxon>
        <taxon>Actinomycetota</taxon>
        <taxon>Actinomycetes</taxon>
        <taxon>Propionibacteriales</taxon>
        <taxon>Nocardioidaceae</taxon>
        <taxon>Nocardioides</taxon>
    </lineage>
</organism>
<proteinExistence type="predicted"/>
<sequence>MPTLDFLDDPRDFLDAAGEHLAADPVQSTVVATVTARAVEEDAAGVSLPLGLDRWWAVARDDAGRVVGTAMRTAPAPPFPVFVSSMPEDAAAALGRALLARGALLTSVNGALPAARTCAEEVARATGGRVVVAEHTRLFELRELREPRPVPGRLVTATADDVDLAVAWFDAFAVDADRQAGREPVPDPLRHDRPAMERRVAAGRVWLWEDDEGRRVHLVAANLPAYGVTRIGPVYTPAAERGRGWAGAAVAEVSRRVLAAGDRPVLYTDQANPVSNRVYERLGYTAVVDQANLEIVPVDA</sequence>
<name>A0ABW0BPF7_9ACTN</name>
<dbReference type="SUPFAM" id="SSF55729">
    <property type="entry name" value="Acyl-CoA N-acyltransferases (Nat)"/>
    <property type="match status" value="1"/>
</dbReference>
<feature type="domain" description="N-acetyltransferase" evidence="1">
    <location>
        <begin position="152"/>
        <end position="300"/>
    </location>
</feature>
<dbReference type="Proteomes" id="UP001596087">
    <property type="component" value="Unassembled WGS sequence"/>
</dbReference>
<dbReference type="Gene3D" id="3.40.630.30">
    <property type="match status" value="1"/>
</dbReference>
<dbReference type="InterPro" id="IPR000182">
    <property type="entry name" value="GNAT_dom"/>
</dbReference>
<dbReference type="Pfam" id="PF08445">
    <property type="entry name" value="FR47"/>
    <property type="match status" value="1"/>
</dbReference>
<dbReference type="RefSeq" id="WP_378593282.1">
    <property type="nucleotide sequence ID" value="NZ_JBHSKD010000027.1"/>
</dbReference>
<evidence type="ECO:0000313" key="3">
    <source>
        <dbReference type="Proteomes" id="UP001596087"/>
    </source>
</evidence>
<evidence type="ECO:0000259" key="1">
    <source>
        <dbReference type="PROSITE" id="PS51186"/>
    </source>
</evidence>
<dbReference type="PROSITE" id="PS51186">
    <property type="entry name" value="GNAT"/>
    <property type="match status" value="1"/>
</dbReference>
<protein>
    <submittedName>
        <fullName evidence="2">GNAT family N-acetyltransferase</fullName>
    </submittedName>
</protein>
<gene>
    <name evidence="2" type="ORF">ACFPGP_21560</name>
</gene>
<dbReference type="InterPro" id="IPR013653">
    <property type="entry name" value="GCN5-like_dom"/>
</dbReference>
<comment type="caution">
    <text evidence="2">The sequence shown here is derived from an EMBL/GenBank/DDBJ whole genome shotgun (WGS) entry which is preliminary data.</text>
</comment>
<accession>A0ABW0BPF7</accession>
<evidence type="ECO:0000313" key="2">
    <source>
        <dbReference type="EMBL" id="MFC5179285.1"/>
    </source>
</evidence>
<dbReference type="EMBL" id="JBHSKD010000027">
    <property type="protein sequence ID" value="MFC5179285.1"/>
    <property type="molecule type" value="Genomic_DNA"/>
</dbReference>